<feature type="domain" description="SH2" evidence="3">
    <location>
        <begin position="20"/>
        <end position="117"/>
    </location>
</feature>
<feature type="compositionally biased region" description="Low complexity" evidence="2">
    <location>
        <begin position="174"/>
        <end position="198"/>
    </location>
</feature>
<dbReference type="EMBL" id="CAKAEH010001484">
    <property type="protein sequence ID" value="CAG9536773.1"/>
    <property type="molecule type" value="Genomic_DNA"/>
</dbReference>
<dbReference type="Gene3D" id="3.30.505.10">
    <property type="entry name" value="SH2 domain"/>
    <property type="match status" value="1"/>
</dbReference>
<dbReference type="Gene3D" id="1.10.840.10">
    <property type="entry name" value="Ras guanine-nucleotide exchange factors catalytic domain"/>
    <property type="match status" value="1"/>
</dbReference>
<dbReference type="InterPro" id="IPR036860">
    <property type="entry name" value="SH2_dom_sf"/>
</dbReference>
<dbReference type="GO" id="GO:0007264">
    <property type="term" value="P:small GTPase-mediated signal transduction"/>
    <property type="evidence" value="ECO:0007669"/>
    <property type="project" value="InterPro"/>
</dbReference>
<dbReference type="GO" id="GO:0005085">
    <property type="term" value="F:guanyl-nucleotide exchange factor activity"/>
    <property type="evidence" value="ECO:0007669"/>
    <property type="project" value="InterPro"/>
</dbReference>
<keyword evidence="1" id="KW-0727">SH2 domain</keyword>
<dbReference type="InterPro" id="IPR036964">
    <property type="entry name" value="RASGEF_cat_dom_sf"/>
</dbReference>
<organism evidence="4 5">
    <name type="scientific">Cercopithifilaria johnstoni</name>
    <dbReference type="NCBI Taxonomy" id="2874296"/>
    <lineage>
        <taxon>Eukaryota</taxon>
        <taxon>Metazoa</taxon>
        <taxon>Ecdysozoa</taxon>
        <taxon>Nematoda</taxon>
        <taxon>Chromadorea</taxon>
        <taxon>Rhabditida</taxon>
        <taxon>Spirurina</taxon>
        <taxon>Spiruromorpha</taxon>
        <taxon>Filarioidea</taxon>
        <taxon>Onchocercidae</taxon>
        <taxon>Cercopithifilaria</taxon>
    </lineage>
</organism>
<dbReference type="PRINTS" id="PR00401">
    <property type="entry name" value="SH2DOMAIN"/>
</dbReference>
<dbReference type="InterPro" id="IPR000980">
    <property type="entry name" value="SH2"/>
</dbReference>
<evidence type="ECO:0000256" key="1">
    <source>
        <dbReference type="PROSITE-ProRule" id="PRU00191"/>
    </source>
</evidence>
<dbReference type="PROSITE" id="PS50001">
    <property type="entry name" value="SH2"/>
    <property type="match status" value="1"/>
</dbReference>
<comment type="caution">
    <text evidence="4">The sequence shown here is derived from an EMBL/GenBank/DDBJ whole genome shotgun (WGS) entry which is preliminary data.</text>
</comment>
<evidence type="ECO:0000256" key="2">
    <source>
        <dbReference type="SAM" id="MobiDB-lite"/>
    </source>
</evidence>
<dbReference type="FunFam" id="3.30.505.10:FF:000013">
    <property type="entry name" value="SH2 domain-containing protein 3C isoform X1"/>
    <property type="match status" value="1"/>
</dbReference>
<proteinExistence type="predicted"/>
<dbReference type="SUPFAM" id="SSF48366">
    <property type="entry name" value="Ras GEF"/>
    <property type="match status" value="1"/>
</dbReference>
<dbReference type="PANTHER" id="PTHR14247:SF8">
    <property type="entry name" value="RAS-GEF DOMAIN-CONTAINING PROTEIN"/>
    <property type="match status" value="1"/>
</dbReference>
<keyword evidence="5" id="KW-1185">Reference proteome</keyword>
<dbReference type="AlphaFoldDB" id="A0A8J2QAI7"/>
<dbReference type="InterPro" id="IPR023578">
    <property type="entry name" value="Ras_GEF_dom_sf"/>
</dbReference>
<evidence type="ECO:0000313" key="4">
    <source>
        <dbReference type="EMBL" id="CAG9536773.1"/>
    </source>
</evidence>
<protein>
    <recommendedName>
        <fullName evidence="3">SH2 domain-containing protein</fullName>
    </recommendedName>
</protein>
<dbReference type="OrthoDB" id="9204160at2759"/>
<accession>A0A8J2QAI7</accession>
<gene>
    <name evidence="4" type="ORF">CJOHNSTONI_LOCUS6659</name>
</gene>
<feature type="region of interest" description="Disordered" evidence="2">
    <location>
        <begin position="166"/>
        <end position="210"/>
    </location>
</feature>
<dbReference type="Pfam" id="PF00017">
    <property type="entry name" value="SH2"/>
    <property type="match status" value="1"/>
</dbReference>
<dbReference type="SMART" id="SM00252">
    <property type="entry name" value="SH2"/>
    <property type="match status" value="1"/>
</dbReference>
<name>A0A8J2QAI7_9BILA</name>
<dbReference type="Proteomes" id="UP000746747">
    <property type="component" value="Unassembled WGS sequence"/>
</dbReference>
<evidence type="ECO:0000259" key="3">
    <source>
        <dbReference type="PROSITE" id="PS50001"/>
    </source>
</evidence>
<dbReference type="PANTHER" id="PTHR14247">
    <property type="entry name" value="BREAST CANCER ANTI-ESTROGEN RESISTANCE PROTEIN 3 HOMOLOG-LIKE PROTEIN"/>
    <property type="match status" value="1"/>
</dbReference>
<dbReference type="SUPFAM" id="SSF55550">
    <property type="entry name" value="SH2 domain"/>
    <property type="match status" value="1"/>
</dbReference>
<evidence type="ECO:0000313" key="5">
    <source>
        <dbReference type="Proteomes" id="UP000746747"/>
    </source>
</evidence>
<dbReference type="InterPro" id="IPR051853">
    <property type="entry name" value="SH2-Ras-GEF_adapter"/>
</dbReference>
<reference evidence="4" key="1">
    <citation type="submission" date="2021-09" db="EMBL/GenBank/DDBJ databases">
        <authorList>
            <consortium name="Pathogen Informatics"/>
        </authorList>
    </citation>
    <scope>NUCLEOTIDE SEQUENCE</scope>
</reference>
<sequence length="631" mass="71957">MSTYDIPRPSQEAVLRLEPWYHGLLTRLRSECLVRSEGDFLIRDSISFKGDFVLTVFWNGRAIHFQINKGPSPFSSSGFFFQFEEEQFENVQDLITFYQTHNKPITRNSGCIIKNPVPNTTFVTRNFEPQLEIDQNYMKILRPQMLKFGQERSLTQKVLLNETRKQLQLKAAQPSSPSSPVPSYGKPHLPLSNLLSRPLPKPIQSPVEEDQDEYSEVDYDAMEEPNAPALIIPKETSAIGRGEFPSASTSRLYHLQNHKLSLTSLNSMRSELIASNNVLPPAISASSLDISKLHWRMPRSDSFPALPKREVSFPIRDSGCVVDNSDYDQPKACINSSTSTAIDLHNYRSPLIELNNKTQTEQLERFKELLLTNKPESCAELITAEDYRLLRLKRNFEIPLKDSAKFKRLNGLSLILLPHGQNVRNDLLERNYSLHYLCILSVLHQAQSAQRCAVYNAWVQIAHALFYRYGNAFSFLTLLDALCSDLVKSVPVEEYSRTMQQELESVARKLHRCEPLPVNCPQINIPFMQPLLVILSNNPSPLSATGNGMMWAAEVDNLWKWLQEGRHWVKKAIQLGANSSDLYNEKISYGDNFLSTEFSLKLLFGSKGYSMDTKKRYDHLAAMTYALKEAL</sequence>